<protein>
    <submittedName>
        <fullName evidence="2">Uncharacterized protein</fullName>
    </submittedName>
</protein>
<gene>
    <name evidence="2" type="ORF">GBAR_LOCUS7786</name>
</gene>
<feature type="region of interest" description="Disordered" evidence="1">
    <location>
        <begin position="1"/>
        <end position="22"/>
    </location>
</feature>
<reference evidence="2" key="1">
    <citation type="submission" date="2023-03" db="EMBL/GenBank/DDBJ databases">
        <authorList>
            <person name="Steffen K."/>
            <person name="Cardenas P."/>
        </authorList>
    </citation>
    <scope>NUCLEOTIDE SEQUENCE</scope>
</reference>
<name>A0AA35RK00_GEOBA</name>
<evidence type="ECO:0000313" key="3">
    <source>
        <dbReference type="Proteomes" id="UP001174909"/>
    </source>
</evidence>
<dbReference type="Proteomes" id="UP001174909">
    <property type="component" value="Unassembled WGS sequence"/>
</dbReference>
<organism evidence="2 3">
    <name type="scientific">Geodia barretti</name>
    <name type="common">Barrett's horny sponge</name>
    <dbReference type="NCBI Taxonomy" id="519541"/>
    <lineage>
        <taxon>Eukaryota</taxon>
        <taxon>Metazoa</taxon>
        <taxon>Porifera</taxon>
        <taxon>Demospongiae</taxon>
        <taxon>Heteroscleromorpha</taxon>
        <taxon>Tetractinellida</taxon>
        <taxon>Astrophorina</taxon>
        <taxon>Geodiidae</taxon>
        <taxon>Geodia</taxon>
    </lineage>
</organism>
<sequence length="59" mass="6473">MTSPQRHRLRQSRPRPPAIATTTSTIPTVELLPPVDEMALTSLTITTFSQGRVSCVIPN</sequence>
<accession>A0AA35RK00</accession>
<dbReference type="AlphaFoldDB" id="A0AA35RK00"/>
<evidence type="ECO:0000313" key="2">
    <source>
        <dbReference type="EMBL" id="CAI8012138.1"/>
    </source>
</evidence>
<feature type="compositionally biased region" description="Basic residues" evidence="1">
    <location>
        <begin position="1"/>
        <end position="13"/>
    </location>
</feature>
<proteinExistence type="predicted"/>
<comment type="caution">
    <text evidence="2">The sequence shown here is derived from an EMBL/GenBank/DDBJ whole genome shotgun (WGS) entry which is preliminary data.</text>
</comment>
<keyword evidence="3" id="KW-1185">Reference proteome</keyword>
<dbReference type="EMBL" id="CASHTH010001158">
    <property type="protein sequence ID" value="CAI8012138.1"/>
    <property type="molecule type" value="Genomic_DNA"/>
</dbReference>
<evidence type="ECO:0000256" key="1">
    <source>
        <dbReference type="SAM" id="MobiDB-lite"/>
    </source>
</evidence>